<evidence type="ECO:0000313" key="2">
    <source>
        <dbReference type="EMBL" id="CAH1002534.1"/>
    </source>
</evidence>
<keyword evidence="1" id="KW-0812">Transmembrane</keyword>
<evidence type="ECO:0000313" key="3">
    <source>
        <dbReference type="Proteomes" id="UP000837803"/>
    </source>
</evidence>
<keyword evidence="3" id="KW-1185">Reference proteome</keyword>
<evidence type="ECO:0000256" key="1">
    <source>
        <dbReference type="SAM" id="Phobius"/>
    </source>
</evidence>
<organism evidence="2 3">
    <name type="scientific">Neolewinella maritima</name>
    <dbReference type="NCBI Taxonomy" id="1383882"/>
    <lineage>
        <taxon>Bacteria</taxon>
        <taxon>Pseudomonadati</taxon>
        <taxon>Bacteroidota</taxon>
        <taxon>Saprospiria</taxon>
        <taxon>Saprospirales</taxon>
        <taxon>Lewinellaceae</taxon>
        <taxon>Neolewinella</taxon>
    </lineage>
</organism>
<name>A0ABM9B562_9BACT</name>
<dbReference type="EMBL" id="CAKLPZ010000006">
    <property type="protein sequence ID" value="CAH1002534.1"/>
    <property type="molecule type" value="Genomic_DNA"/>
</dbReference>
<dbReference type="RefSeq" id="WP_238752363.1">
    <property type="nucleotide sequence ID" value="NZ_CAKLPZ010000006.1"/>
</dbReference>
<keyword evidence="1" id="KW-1133">Transmembrane helix</keyword>
<dbReference type="Proteomes" id="UP000837803">
    <property type="component" value="Unassembled WGS sequence"/>
</dbReference>
<feature type="transmembrane region" description="Helical" evidence="1">
    <location>
        <begin position="83"/>
        <end position="101"/>
    </location>
</feature>
<proteinExistence type="predicted"/>
<gene>
    <name evidence="2" type="ORF">LEM8419_03408</name>
</gene>
<evidence type="ECO:0008006" key="4">
    <source>
        <dbReference type="Google" id="ProtNLM"/>
    </source>
</evidence>
<keyword evidence="1" id="KW-0472">Membrane</keyword>
<protein>
    <recommendedName>
        <fullName evidence="4">DUF4134 domain-containing protein</fullName>
    </recommendedName>
</protein>
<sequence length="103" mass="11434">MMNRRNPFLVTLILVGTVQVWAQYPVLNEPNEAAIFVGGSELLTSVQNICYVLGAMCAIIGALRTYIEILDGEEDLYSSVRNWFGSCLAFIIFPMIIRALAGF</sequence>
<reference evidence="2" key="1">
    <citation type="submission" date="2021-12" db="EMBL/GenBank/DDBJ databases">
        <authorList>
            <person name="Rodrigo-Torres L."/>
            <person name="Arahal R. D."/>
            <person name="Lucena T."/>
        </authorList>
    </citation>
    <scope>NUCLEOTIDE SEQUENCE</scope>
    <source>
        <strain evidence="2">CECT 8419</strain>
    </source>
</reference>
<feature type="transmembrane region" description="Helical" evidence="1">
    <location>
        <begin position="46"/>
        <end position="63"/>
    </location>
</feature>
<dbReference type="InterPro" id="IPR025408">
    <property type="entry name" value="DUF4134"/>
</dbReference>
<accession>A0ABM9B562</accession>
<comment type="caution">
    <text evidence="2">The sequence shown here is derived from an EMBL/GenBank/DDBJ whole genome shotgun (WGS) entry which is preliminary data.</text>
</comment>
<dbReference type="Pfam" id="PF13572">
    <property type="entry name" value="DUF4134"/>
    <property type="match status" value="1"/>
</dbReference>